<name>A0ABR4JHA7_9EURO</name>
<evidence type="ECO:0000256" key="2">
    <source>
        <dbReference type="ARBA" id="ARBA00022801"/>
    </source>
</evidence>
<keyword evidence="2" id="KW-0378">Hydrolase</keyword>
<sequence length="179" mass="19936">MAWHGLLKLSIPAPFRLCKPIPSEEGTRFRRVITKEVQRLQPDEGRGGVLADAAGLGKTLTTLARLLQRDPLPSDRVSRSLEMVLRLRQACNHGTYQPEFWARNILLREKMEGTHQSSIAAGECPACGERLPDRQERERPVYAENCGHILCEICTSGPMIRGLEPSYIAPCASTCNVQT</sequence>
<dbReference type="Proteomes" id="UP001610446">
    <property type="component" value="Unassembled WGS sequence"/>
</dbReference>
<dbReference type="InterPro" id="IPR050628">
    <property type="entry name" value="SNF2_RAD54_helicase_TF"/>
</dbReference>
<proteinExistence type="predicted"/>
<accession>A0ABR4JHA7</accession>
<keyword evidence="1" id="KW-0547">Nucleotide-binding</keyword>
<comment type="caution">
    <text evidence="4">The sequence shown here is derived from an EMBL/GenBank/DDBJ whole genome shotgun (WGS) entry which is preliminary data.</text>
</comment>
<reference evidence="4 5" key="1">
    <citation type="submission" date="2024-07" db="EMBL/GenBank/DDBJ databases">
        <title>Section-level genome sequencing and comparative genomics of Aspergillus sections Usti and Cavernicolus.</title>
        <authorList>
            <consortium name="Lawrence Berkeley National Laboratory"/>
            <person name="Nybo J.L."/>
            <person name="Vesth T.C."/>
            <person name="Theobald S."/>
            <person name="Frisvad J.C."/>
            <person name="Larsen T.O."/>
            <person name="Kjaerboelling I."/>
            <person name="Rothschild-Mancinelli K."/>
            <person name="Lyhne E.K."/>
            <person name="Kogle M.E."/>
            <person name="Barry K."/>
            <person name="Clum A."/>
            <person name="Na H."/>
            <person name="Ledsgaard L."/>
            <person name="Lin J."/>
            <person name="Lipzen A."/>
            <person name="Kuo A."/>
            <person name="Riley R."/>
            <person name="Mondo S."/>
            <person name="Labutti K."/>
            <person name="Haridas S."/>
            <person name="Pangalinan J."/>
            <person name="Salamov A.A."/>
            <person name="Simmons B.A."/>
            <person name="Magnuson J.K."/>
            <person name="Chen J."/>
            <person name="Drula E."/>
            <person name="Henrissat B."/>
            <person name="Wiebenga A."/>
            <person name="Lubbers R.J."/>
            <person name="Gomes A.C."/>
            <person name="Makela M.R."/>
            <person name="Stajich J."/>
            <person name="Grigoriev I.V."/>
            <person name="Mortensen U.H."/>
            <person name="De Vries R.P."/>
            <person name="Baker S.E."/>
            <person name="Andersen M.R."/>
        </authorList>
    </citation>
    <scope>NUCLEOTIDE SEQUENCE [LARGE SCALE GENOMIC DNA]</scope>
    <source>
        <strain evidence="4 5">CBS 123904</strain>
    </source>
</reference>
<evidence type="ECO:0008006" key="6">
    <source>
        <dbReference type="Google" id="ProtNLM"/>
    </source>
</evidence>
<protein>
    <recommendedName>
        <fullName evidence="6">RING-type domain-containing protein</fullName>
    </recommendedName>
</protein>
<keyword evidence="3" id="KW-0067">ATP-binding</keyword>
<dbReference type="PANTHER" id="PTHR45626">
    <property type="entry name" value="TRANSCRIPTION TERMINATION FACTOR 2-RELATED"/>
    <property type="match status" value="1"/>
</dbReference>
<evidence type="ECO:0000313" key="5">
    <source>
        <dbReference type="Proteomes" id="UP001610446"/>
    </source>
</evidence>
<evidence type="ECO:0000256" key="1">
    <source>
        <dbReference type="ARBA" id="ARBA00022741"/>
    </source>
</evidence>
<evidence type="ECO:0000256" key="3">
    <source>
        <dbReference type="ARBA" id="ARBA00022840"/>
    </source>
</evidence>
<dbReference type="EMBL" id="JBFXLU010000133">
    <property type="protein sequence ID" value="KAL2839421.1"/>
    <property type="molecule type" value="Genomic_DNA"/>
</dbReference>
<keyword evidence="5" id="KW-1185">Reference proteome</keyword>
<evidence type="ECO:0000313" key="4">
    <source>
        <dbReference type="EMBL" id="KAL2839421.1"/>
    </source>
</evidence>
<organism evidence="4 5">
    <name type="scientific">Aspergillus pseudoustus</name>
    <dbReference type="NCBI Taxonomy" id="1810923"/>
    <lineage>
        <taxon>Eukaryota</taxon>
        <taxon>Fungi</taxon>
        <taxon>Dikarya</taxon>
        <taxon>Ascomycota</taxon>
        <taxon>Pezizomycotina</taxon>
        <taxon>Eurotiomycetes</taxon>
        <taxon>Eurotiomycetidae</taxon>
        <taxon>Eurotiales</taxon>
        <taxon>Aspergillaceae</taxon>
        <taxon>Aspergillus</taxon>
        <taxon>Aspergillus subgen. Nidulantes</taxon>
    </lineage>
</organism>
<gene>
    <name evidence="4" type="ORF">BJY01DRAFT_28395</name>
</gene>